<dbReference type="SUPFAM" id="SSF57667">
    <property type="entry name" value="beta-beta-alpha zinc fingers"/>
    <property type="match status" value="2"/>
</dbReference>
<protein>
    <recommendedName>
        <fullName evidence="8">C2H2-type domain-containing protein</fullName>
    </recommendedName>
</protein>
<dbReference type="PANTHER" id="PTHR45718:SF4">
    <property type="entry name" value="TRANSCRIPTIONAL ACTIVATOR CUBITUS INTERRUPTUS"/>
    <property type="match status" value="1"/>
</dbReference>
<feature type="domain" description="C2H2-type" evidence="8">
    <location>
        <begin position="171"/>
        <end position="199"/>
    </location>
</feature>
<dbReference type="GO" id="GO:0000981">
    <property type="term" value="F:DNA-binding transcription factor activity, RNA polymerase II-specific"/>
    <property type="evidence" value="ECO:0007669"/>
    <property type="project" value="TreeGrafter"/>
</dbReference>
<organism evidence="9 10">
    <name type="scientific">Auricularia subglabra (strain TFB-10046 / SS5)</name>
    <name type="common">White-rot fungus</name>
    <name type="synonym">Auricularia delicata (strain TFB10046)</name>
    <dbReference type="NCBI Taxonomy" id="717982"/>
    <lineage>
        <taxon>Eukaryota</taxon>
        <taxon>Fungi</taxon>
        <taxon>Dikarya</taxon>
        <taxon>Basidiomycota</taxon>
        <taxon>Agaricomycotina</taxon>
        <taxon>Agaricomycetes</taxon>
        <taxon>Auriculariales</taxon>
        <taxon>Auriculariaceae</taxon>
        <taxon>Auricularia</taxon>
    </lineage>
</organism>
<proteinExistence type="predicted"/>
<dbReference type="PANTHER" id="PTHR45718">
    <property type="entry name" value="TRANSCRIPTIONAL ACTIVATOR CUBITUS INTERRUPTUS"/>
    <property type="match status" value="1"/>
</dbReference>
<dbReference type="Gene3D" id="3.30.160.60">
    <property type="entry name" value="Classic Zinc Finger"/>
    <property type="match status" value="2"/>
</dbReference>
<evidence type="ECO:0000313" key="9">
    <source>
        <dbReference type="EMBL" id="EJD44518.1"/>
    </source>
</evidence>
<dbReference type="GO" id="GO:0000978">
    <property type="term" value="F:RNA polymerase II cis-regulatory region sequence-specific DNA binding"/>
    <property type="evidence" value="ECO:0007669"/>
    <property type="project" value="TreeGrafter"/>
</dbReference>
<comment type="subcellular location">
    <subcellularLocation>
        <location evidence="1">Nucleus</location>
    </subcellularLocation>
</comment>
<evidence type="ECO:0000256" key="4">
    <source>
        <dbReference type="ARBA" id="ARBA00022771"/>
    </source>
</evidence>
<evidence type="ECO:0000259" key="8">
    <source>
        <dbReference type="PROSITE" id="PS50157"/>
    </source>
</evidence>
<evidence type="ECO:0000256" key="2">
    <source>
        <dbReference type="ARBA" id="ARBA00022723"/>
    </source>
</evidence>
<dbReference type="InParanoid" id="J0LKI0"/>
<dbReference type="InterPro" id="IPR036236">
    <property type="entry name" value="Znf_C2H2_sf"/>
</dbReference>
<reference evidence="10" key="1">
    <citation type="journal article" date="2012" name="Science">
        <title>The Paleozoic origin of enzymatic lignin decomposition reconstructed from 31 fungal genomes.</title>
        <authorList>
            <person name="Floudas D."/>
            <person name="Binder M."/>
            <person name="Riley R."/>
            <person name="Barry K."/>
            <person name="Blanchette R.A."/>
            <person name="Henrissat B."/>
            <person name="Martinez A.T."/>
            <person name="Otillar R."/>
            <person name="Spatafora J.W."/>
            <person name="Yadav J.S."/>
            <person name="Aerts A."/>
            <person name="Benoit I."/>
            <person name="Boyd A."/>
            <person name="Carlson A."/>
            <person name="Copeland A."/>
            <person name="Coutinho P.M."/>
            <person name="de Vries R.P."/>
            <person name="Ferreira P."/>
            <person name="Findley K."/>
            <person name="Foster B."/>
            <person name="Gaskell J."/>
            <person name="Glotzer D."/>
            <person name="Gorecki P."/>
            <person name="Heitman J."/>
            <person name="Hesse C."/>
            <person name="Hori C."/>
            <person name="Igarashi K."/>
            <person name="Jurgens J.A."/>
            <person name="Kallen N."/>
            <person name="Kersten P."/>
            <person name="Kohler A."/>
            <person name="Kuees U."/>
            <person name="Kumar T.K.A."/>
            <person name="Kuo A."/>
            <person name="LaButti K."/>
            <person name="Larrondo L.F."/>
            <person name="Lindquist E."/>
            <person name="Ling A."/>
            <person name="Lombard V."/>
            <person name="Lucas S."/>
            <person name="Lundell T."/>
            <person name="Martin R."/>
            <person name="McLaughlin D.J."/>
            <person name="Morgenstern I."/>
            <person name="Morin E."/>
            <person name="Murat C."/>
            <person name="Nagy L.G."/>
            <person name="Nolan M."/>
            <person name="Ohm R.A."/>
            <person name="Patyshakuliyeva A."/>
            <person name="Rokas A."/>
            <person name="Ruiz-Duenas F.J."/>
            <person name="Sabat G."/>
            <person name="Salamov A."/>
            <person name="Samejima M."/>
            <person name="Schmutz J."/>
            <person name="Slot J.C."/>
            <person name="St John F."/>
            <person name="Stenlid J."/>
            <person name="Sun H."/>
            <person name="Sun S."/>
            <person name="Syed K."/>
            <person name="Tsang A."/>
            <person name="Wiebenga A."/>
            <person name="Young D."/>
            <person name="Pisabarro A."/>
            <person name="Eastwood D.C."/>
            <person name="Martin F."/>
            <person name="Cullen D."/>
            <person name="Grigoriev I.V."/>
            <person name="Hibbett D.S."/>
        </authorList>
    </citation>
    <scope>NUCLEOTIDE SEQUENCE [LARGE SCALE GENOMIC DNA]</scope>
    <source>
        <strain evidence="10">TFB10046</strain>
    </source>
</reference>
<keyword evidence="4 7" id="KW-0863">Zinc-finger</keyword>
<keyword evidence="6" id="KW-0539">Nucleus</keyword>
<sequence>MTVLSELRCRWARCASPGPYPDDHALFEHLQAAHNPPPKHDFTCKWQDCSHASRRPVRSRQSRAEHLLRHTNYRPHACTYPGCGKTFKRRCDAHGCSVLHDWSLVSAYPCLWVGCTVATFPGPGELRAHIENEHMSVPAAERDARCGWAGCMHAHSRKHIPSHFPASYKPYECTICSKAFKTASGLGRHAKWAHSNISDATVYAGDDCASAVAANPTEPDNMPFPRVKRAWDGEDKLSKSKLKRFKHLEGKSQLLVSGYGLI</sequence>
<dbReference type="eggNOG" id="KOG1721">
    <property type="taxonomic scope" value="Eukaryota"/>
</dbReference>
<gene>
    <name evidence="9" type="ORF">AURDEDRAFT_125107</name>
</gene>
<dbReference type="PROSITE" id="PS50157">
    <property type="entry name" value="ZINC_FINGER_C2H2_2"/>
    <property type="match status" value="1"/>
</dbReference>
<keyword evidence="2" id="KW-0479">Metal-binding</keyword>
<evidence type="ECO:0000256" key="5">
    <source>
        <dbReference type="ARBA" id="ARBA00022833"/>
    </source>
</evidence>
<keyword evidence="3" id="KW-0677">Repeat</keyword>
<evidence type="ECO:0000256" key="7">
    <source>
        <dbReference type="PROSITE-ProRule" id="PRU00042"/>
    </source>
</evidence>
<keyword evidence="5" id="KW-0862">Zinc</keyword>
<dbReference type="PROSITE" id="PS00028">
    <property type="entry name" value="ZINC_FINGER_C2H2_1"/>
    <property type="match status" value="1"/>
</dbReference>
<dbReference type="Proteomes" id="UP000006514">
    <property type="component" value="Unassembled WGS sequence"/>
</dbReference>
<dbReference type="GO" id="GO:0008270">
    <property type="term" value="F:zinc ion binding"/>
    <property type="evidence" value="ECO:0007669"/>
    <property type="project" value="UniProtKB-KW"/>
</dbReference>
<dbReference type="InterPro" id="IPR013087">
    <property type="entry name" value="Znf_C2H2_type"/>
</dbReference>
<dbReference type="OrthoDB" id="3214149at2759"/>
<accession>J0LKI0</accession>
<evidence type="ECO:0000256" key="1">
    <source>
        <dbReference type="ARBA" id="ARBA00004123"/>
    </source>
</evidence>
<dbReference type="EMBL" id="JH687770">
    <property type="protein sequence ID" value="EJD44518.1"/>
    <property type="molecule type" value="Genomic_DNA"/>
</dbReference>
<evidence type="ECO:0000256" key="3">
    <source>
        <dbReference type="ARBA" id="ARBA00022737"/>
    </source>
</evidence>
<name>J0LKI0_AURST</name>
<dbReference type="KEGG" id="adl:AURDEDRAFT_125107"/>
<evidence type="ECO:0000313" key="10">
    <source>
        <dbReference type="Proteomes" id="UP000006514"/>
    </source>
</evidence>
<dbReference type="InterPro" id="IPR043359">
    <property type="entry name" value="GLI-like"/>
</dbReference>
<evidence type="ECO:0000256" key="6">
    <source>
        <dbReference type="ARBA" id="ARBA00023242"/>
    </source>
</evidence>
<dbReference type="SMART" id="SM00355">
    <property type="entry name" value="ZnF_C2H2"/>
    <property type="match status" value="4"/>
</dbReference>
<dbReference type="GO" id="GO:0005634">
    <property type="term" value="C:nucleus"/>
    <property type="evidence" value="ECO:0007669"/>
    <property type="project" value="UniProtKB-SubCell"/>
</dbReference>
<dbReference type="AlphaFoldDB" id="J0LKI0"/>
<keyword evidence="10" id="KW-1185">Reference proteome</keyword>